<organism evidence="3 4">
    <name type="scientific">Nocardioides bigeumensis</name>
    <dbReference type="NCBI Taxonomy" id="433657"/>
    <lineage>
        <taxon>Bacteria</taxon>
        <taxon>Bacillati</taxon>
        <taxon>Actinomycetota</taxon>
        <taxon>Actinomycetes</taxon>
        <taxon>Propionibacteriales</taxon>
        <taxon>Nocardioidaceae</taxon>
        <taxon>Nocardioides</taxon>
    </lineage>
</organism>
<dbReference type="RefSeq" id="WP_344302073.1">
    <property type="nucleotide sequence ID" value="NZ_BAAAQQ010000002.1"/>
</dbReference>
<keyword evidence="2" id="KW-0732">Signal</keyword>
<evidence type="ECO:0000256" key="2">
    <source>
        <dbReference type="SAM" id="SignalP"/>
    </source>
</evidence>
<evidence type="ECO:0000313" key="3">
    <source>
        <dbReference type="EMBL" id="GAA2115754.1"/>
    </source>
</evidence>
<feature type="compositionally biased region" description="Gly residues" evidence="1">
    <location>
        <begin position="96"/>
        <end position="114"/>
    </location>
</feature>
<protein>
    <recommendedName>
        <fullName evidence="5">Collagen-like protein</fullName>
    </recommendedName>
</protein>
<name>A0ABN2XQX8_9ACTN</name>
<evidence type="ECO:0000313" key="4">
    <source>
        <dbReference type="Proteomes" id="UP001500575"/>
    </source>
</evidence>
<feature type="signal peptide" evidence="2">
    <location>
        <begin position="1"/>
        <end position="25"/>
    </location>
</feature>
<gene>
    <name evidence="3" type="ORF">GCM10009843_05440</name>
</gene>
<evidence type="ECO:0000256" key="1">
    <source>
        <dbReference type="SAM" id="MobiDB-lite"/>
    </source>
</evidence>
<feature type="chain" id="PRO_5046376439" description="Collagen-like protein" evidence="2">
    <location>
        <begin position="26"/>
        <end position="203"/>
    </location>
</feature>
<feature type="compositionally biased region" description="Polar residues" evidence="1">
    <location>
        <begin position="55"/>
        <end position="66"/>
    </location>
</feature>
<keyword evidence="4" id="KW-1185">Reference proteome</keyword>
<proteinExistence type="predicted"/>
<evidence type="ECO:0008006" key="5">
    <source>
        <dbReference type="Google" id="ProtNLM"/>
    </source>
</evidence>
<reference evidence="3 4" key="1">
    <citation type="journal article" date="2019" name="Int. J. Syst. Evol. Microbiol.">
        <title>The Global Catalogue of Microorganisms (GCM) 10K type strain sequencing project: providing services to taxonomists for standard genome sequencing and annotation.</title>
        <authorList>
            <consortium name="The Broad Institute Genomics Platform"/>
            <consortium name="The Broad Institute Genome Sequencing Center for Infectious Disease"/>
            <person name="Wu L."/>
            <person name="Ma J."/>
        </authorList>
    </citation>
    <scope>NUCLEOTIDE SEQUENCE [LARGE SCALE GENOMIC DNA]</scope>
    <source>
        <strain evidence="3 4">JCM 16021</strain>
    </source>
</reference>
<feature type="region of interest" description="Disordered" evidence="1">
    <location>
        <begin position="44"/>
        <end position="119"/>
    </location>
</feature>
<dbReference type="Proteomes" id="UP001500575">
    <property type="component" value="Unassembled WGS sequence"/>
</dbReference>
<accession>A0ABN2XQX8</accession>
<sequence length="203" mass="19758">MKDAAQSPVVTRTGLALLVAGAVLAASTTTAGAAALFTGRDVKDSSLTGKDVKSASLTGSDVSDGSLTADDFSGPTEGAPGPQGPQGPVGAAGPIGPVGAGGPTGDAGGPGATGPKGLAGVRNPVYVSSANTITELNIEYWPVYCPAGTKVLSGGVSGGTSKVIYETAPLDNGVGWYVGVHNPLNLPGDSSQDYLAWAVCATT</sequence>
<dbReference type="EMBL" id="BAAAQQ010000002">
    <property type="protein sequence ID" value="GAA2115754.1"/>
    <property type="molecule type" value="Genomic_DNA"/>
</dbReference>
<comment type="caution">
    <text evidence="3">The sequence shown here is derived from an EMBL/GenBank/DDBJ whole genome shotgun (WGS) entry which is preliminary data.</text>
</comment>
<feature type="compositionally biased region" description="Low complexity" evidence="1">
    <location>
        <begin position="74"/>
        <end position="95"/>
    </location>
</feature>